<evidence type="ECO:0000313" key="2">
    <source>
        <dbReference type="EMBL" id="VBB18678.1"/>
    </source>
</evidence>
<name>A0A5K0U9I8_9VIRU</name>
<feature type="compositionally biased region" description="Basic and acidic residues" evidence="1">
    <location>
        <begin position="407"/>
        <end position="463"/>
    </location>
</feature>
<feature type="compositionally biased region" description="Basic and acidic residues" evidence="1">
    <location>
        <begin position="314"/>
        <end position="328"/>
    </location>
</feature>
<feature type="compositionally biased region" description="Basic and acidic residues" evidence="1">
    <location>
        <begin position="386"/>
        <end position="399"/>
    </location>
</feature>
<organism evidence="2 3">
    <name type="scientific">Yasminevirus sp. GU-2018</name>
    <dbReference type="NCBI Taxonomy" id="2420051"/>
    <lineage>
        <taxon>Viruses</taxon>
        <taxon>Varidnaviria</taxon>
        <taxon>Bamfordvirae</taxon>
        <taxon>Nucleocytoviricota</taxon>
        <taxon>Megaviricetes</taxon>
        <taxon>Imitervirales</taxon>
        <taxon>Mimiviridae</taxon>
        <taxon>Klosneuvirinae</taxon>
        <taxon>Yasminevirus</taxon>
        <taxon>Yasminevirus saudimassiliense</taxon>
    </lineage>
</organism>
<dbReference type="EMBL" id="UPSH01000001">
    <property type="protein sequence ID" value="VBB18678.1"/>
    <property type="molecule type" value="Genomic_DNA"/>
</dbReference>
<evidence type="ECO:0000256" key="1">
    <source>
        <dbReference type="SAM" id="MobiDB-lite"/>
    </source>
</evidence>
<keyword evidence="3" id="KW-1185">Reference proteome</keyword>
<feature type="compositionally biased region" description="Polar residues" evidence="1">
    <location>
        <begin position="557"/>
        <end position="578"/>
    </location>
</feature>
<reference evidence="2 3" key="1">
    <citation type="submission" date="2018-10" db="EMBL/GenBank/DDBJ databases">
        <authorList>
            <consortium name="IHU Genomes"/>
        </authorList>
    </citation>
    <scope>NUCLEOTIDE SEQUENCE [LARGE SCALE GENOMIC DNA]</scope>
    <source>
        <strain evidence="2 3">A1</strain>
    </source>
</reference>
<feature type="compositionally biased region" description="Basic and acidic residues" evidence="1">
    <location>
        <begin position="360"/>
        <end position="377"/>
    </location>
</feature>
<dbReference type="Proteomes" id="UP000594342">
    <property type="component" value="Unassembled WGS sequence"/>
</dbReference>
<evidence type="ECO:0000313" key="3">
    <source>
        <dbReference type="Proteomes" id="UP000594342"/>
    </source>
</evidence>
<protein>
    <submittedName>
        <fullName evidence="2">Uncharacterized protein</fullName>
    </submittedName>
</protein>
<feature type="compositionally biased region" description="Low complexity" evidence="1">
    <location>
        <begin position="332"/>
        <end position="349"/>
    </location>
</feature>
<proteinExistence type="predicted"/>
<comment type="caution">
    <text evidence="2">The sequence shown here is derived from an EMBL/GenBank/DDBJ whole genome shotgun (WGS) entry which is preliminary data.</text>
</comment>
<feature type="non-terminal residue" evidence="2">
    <location>
        <position position="1"/>
    </location>
</feature>
<feature type="region of interest" description="Disordered" evidence="1">
    <location>
        <begin position="598"/>
        <end position="623"/>
    </location>
</feature>
<gene>
    <name evidence="2" type="ORF">YASMINEVIRUS_1209</name>
</gene>
<feature type="region of interest" description="Disordered" evidence="1">
    <location>
        <begin position="549"/>
        <end position="586"/>
    </location>
</feature>
<feature type="compositionally biased region" description="Basic and acidic residues" evidence="1">
    <location>
        <begin position="249"/>
        <end position="278"/>
    </location>
</feature>
<feature type="compositionally biased region" description="Low complexity" evidence="1">
    <location>
        <begin position="599"/>
        <end position="610"/>
    </location>
</feature>
<feature type="region of interest" description="Disordered" evidence="1">
    <location>
        <begin position="228"/>
        <end position="463"/>
    </location>
</feature>
<feature type="region of interest" description="Disordered" evidence="1">
    <location>
        <begin position="480"/>
        <end position="510"/>
    </location>
</feature>
<sequence>LKFQIKDCSILVPYTNTIRTSNLQQSLKMTEPQGKYPSSVKQFTQQQLASAFVKITKDPRVARVVVPDPQSLSNDVRRMATWKIDPKYATVQGVGDLNRAIVKIMVFSKTIQARPPTSQASVDNSALIAGVEKQIAELNLKLSQNPSEKAKIESDIAVKNTILAKLRATATATTVEEKEEFSQVQMASIAKRVFEIMTDQNKNFLFHQELDFIVRPKVDHIKESTGGDYVLQNTSKDRRFKSEAGSWMAERDRDRGKPREGEPKMRSDTVGNWRERSDSNTPSRDSTRDTSRESTSAPFSAPVKSRYVPPTMRQGDRGNEKTDLRLSENRFSALATPSGSAGASTSQPSRSVYVPPALRRNQDSDAPDQKTQRRDSNELSQSKPVEQVDRYKPPHERLTGYRYGAGDARRPDERPGGRFSRDDRPRDDRYRGDRGDRSDRGDRGNRYDRGDGSDRNTKVEGEDFLDLDKISTQVDVSSIADFPSLPSQSNEKAKPQKAWGQRETTEKVEKPVIEKPVSVSQLISTSSLKKIETVEDDDDFLDGWLDISSAKSHDTKSSTTGETSSVDTVGAKQASSGAPKQKSFADIAKEAKDVKFTVAPKPAKKGNAPKASDEPSWEDMADDTKGDAIPVVQKPLPAKTLATKIVPMPPTSVKKGLIVIGSKSLTKPTKPVSKPAQKSLGAFDDYDEEYENAFSEAPVSTAHAYRGPSVLSANVSYSGGVFGSHISSDAYDDDYDAWGMEDDY</sequence>
<accession>A0A5K0U9I8</accession>